<dbReference type="Proteomes" id="UP000095759">
    <property type="component" value="Unassembled WGS sequence"/>
</dbReference>
<keyword evidence="4" id="KW-1185">Reference proteome</keyword>
<dbReference type="AlphaFoldDB" id="A0A1E5PIS7"/>
<sequence>MCRDPARFARLRPEWDALHRRCASATPFQSHAWLHSWWLSYGTNGRLRVVLARRDGRLIGAAPLMLVHRPMPLLVPIGGAISDFSDVLIDDEEAQSAVTALERGLDRAARQAVVDLREVRPGAAAELLYERWTGARARLTDSTCMELPAEPIDDLVKRMQSSRAQRVRAKLRKIDALGIEEREVPESEVPGAVARLLRLHELQWRGRGVNVEHLRPRFAEHLMRAGRRMVGDGDAAVTEFRLDGEVVAVSMTLQSGLLSGGYLYGADPGLRDKKVDVTTMLLRHEAHLAAGSGRGVLSLLRGSEPYKNHWRPQEVTNQRLLLARSGLEPLLRVRASQVTVRDRAAETVTTRFPAARDWRDRVNSWRADGAVRAGAVMARGSAGTPAAVRDSSAPGSGASRRP</sequence>
<proteinExistence type="predicted"/>
<accession>A0A1E5PIS7</accession>
<dbReference type="Pfam" id="PF13480">
    <property type="entry name" value="Acetyltransf_6"/>
    <property type="match status" value="1"/>
</dbReference>
<dbReference type="SUPFAM" id="SSF55729">
    <property type="entry name" value="Acyl-CoA N-acyltransferases (Nat)"/>
    <property type="match status" value="1"/>
</dbReference>
<dbReference type="EMBL" id="MEHJ01000001">
    <property type="protein sequence ID" value="OEJ29426.1"/>
    <property type="molecule type" value="Genomic_DNA"/>
</dbReference>
<name>A0A1E5PIS7_9ACTN</name>
<comment type="caution">
    <text evidence="3">The sequence shown here is derived from an EMBL/GenBank/DDBJ whole genome shotgun (WGS) entry which is preliminary data.</text>
</comment>
<dbReference type="InterPro" id="IPR016181">
    <property type="entry name" value="Acyl_CoA_acyltransferase"/>
</dbReference>
<evidence type="ECO:0000256" key="1">
    <source>
        <dbReference type="SAM" id="MobiDB-lite"/>
    </source>
</evidence>
<gene>
    <name evidence="3" type="ORF">AS594_13435</name>
</gene>
<dbReference type="InterPro" id="IPR038740">
    <property type="entry name" value="BioF2-like_GNAT_dom"/>
</dbReference>
<feature type="domain" description="BioF2-like acetyltransferase" evidence="2">
    <location>
        <begin position="161"/>
        <end position="307"/>
    </location>
</feature>
<dbReference type="GO" id="GO:0016740">
    <property type="term" value="F:transferase activity"/>
    <property type="evidence" value="ECO:0007669"/>
    <property type="project" value="UniProtKB-KW"/>
</dbReference>
<reference evidence="3 4" key="1">
    <citation type="submission" date="2016-08" db="EMBL/GenBank/DDBJ databases">
        <title>Complete genome sequence of Streptomyces agglomeratus strain 6-3-2, a novel anti-MRSA actinomycete isolated from Wuli of Tebit, China.</title>
        <authorList>
            <person name="Chen X."/>
        </authorList>
    </citation>
    <scope>NUCLEOTIDE SEQUENCE [LARGE SCALE GENOMIC DNA]</scope>
    <source>
        <strain evidence="3 4">6-3-2</strain>
    </source>
</reference>
<evidence type="ECO:0000313" key="3">
    <source>
        <dbReference type="EMBL" id="OEJ29426.1"/>
    </source>
</evidence>
<evidence type="ECO:0000259" key="2">
    <source>
        <dbReference type="Pfam" id="PF13480"/>
    </source>
</evidence>
<keyword evidence="3" id="KW-0808">Transferase</keyword>
<dbReference type="STRING" id="285458.BGM19_23375"/>
<feature type="region of interest" description="Disordered" evidence="1">
    <location>
        <begin position="379"/>
        <end position="402"/>
    </location>
</feature>
<protein>
    <submittedName>
        <fullName evidence="3">Glycosyl transferase family 1</fullName>
    </submittedName>
</protein>
<evidence type="ECO:0000313" key="4">
    <source>
        <dbReference type="Proteomes" id="UP000095759"/>
    </source>
</evidence>
<organism evidence="3 4">
    <name type="scientific">Streptomyces agglomeratus</name>
    <dbReference type="NCBI Taxonomy" id="285458"/>
    <lineage>
        <taxon>Bacteria</taxon>
        <taxon>Bacillati</taxon>
        <taxon>Actinomycetota</taxon>
        <taxon>Actinomycetes</taxon>
        <taxon>Kitasatosporales</taxon>
        <taxon>Streptomycetaceae</taxon>
        <taxon>Streptomyces</taxon>
    </lineage>
</organism>